<sequence>MAIPSFRRRPVGAPAAGDTNRVSPMSETRGAVLHLCRFPEKCCTTCDRHRDRCSHPIGRSTW</sequence>
<dbReference type="HOGENOM" id="CLU_2899471_0_0_11"/>
<dbReference type="EMBL" id="CP001737">
    <property type="protein sequence ID" value="ACV78327.1"/>
    <property type="molecule type" value="Genomic_DNA"/>
</dbReference>
<dbReference type="AlphaFoldDB" id="C8XHC1"/>
<organism evidence="2 3">
    <name type="scientific">Nakamurella multipartita (strain ATCC 700099 / DSM 44233 / CIP 104796 / JCM 9543 / NBRC 105858 / Y-104)</name>
    <name type="common">Microsphaera multipartita</name>
    <dbReference type="NCBI Taxonomy" id="479431"/>
    <lineage>
        <taxon>Bacteria</taxon>
        <taxon>Bacillati</taxon>
        <taxon>Actinomycetota</taxon>
        <taxon>Actinomycetes</taxon>
        <taxon>Nakamurellales</taxon>
        <taxon>Nakamurellaceae</taxon>
        <taxon>Nakamurella</taxon>
    </lineage>
</organism>
<evidence type="ECO:0000313" key="2">
    <source>
        <dbReference type="EMBL" id="ACV78327.1"/>
    </source>
</evidence>
<proteinExistence type="predicted"/>
<name>C8XHC1_NAKMY</name>
<dbReference type="InParanoid" id="C8XHC1"/>
<evidence type="ECO:0000313" key="3">
    <source>
        <dbReference type="Proteomes" id="UP000002218"/>
    </source>
</evidence>
<dbReference type="Proteomes" id="UP000002218">
    <property type="component" value="Chromosome"/>
</dbReference>
<protein>
    <submittedName>
        <fullName evidence="2">Uncharacterized protein</fullName>
    </submittedName>
</protein>
<feature type="compositionally biased region" description="Basic residues" evidence="1">
    <location>
        <begin position="1"/>
        <end position="10"/>
    </location>
</feature>
<gene>
    <name evidence="2" type="ordered locus">Namu_1938</name>
</gene>
<evidence type="ECO:0000256" key="1">
    <source>
        <dbReference type="SAM" id="MobiDB-lite"/>
    </source>
</evidence>
<dbReference type="KEGG" id="nml:Namu_1938"/>
<reference evidence="2 3" key="2">
    <citation type="journal article" date="2010" name="Stand. Genomic Sci.">
        <title>Complete genome sequence of Nakamurella multipartita type strain (Y-104).</title>
        <authorList>
            <person name="Tice H."/>
            <person name="Mayilraj S."/>
            <person name="Sims D."/>
            <person name="Lapidus A."/>
            <person name="Nolan M."/>
            <person name="Lucas S."/>
            <person name="Glavina Del Rio T."/>
            <person name="Copeland A."/>
            <person name="Cheng J.F."/>
            <person name="Meincke L."/>
            <person name="Bruce D."/>
            <person name="Goodwin L."/>
            <person name="Pitluck S."/>
            <person name="Ivanova N."/>
            <person name="Mavromatis K."/>
            <person name="Ovchinnikova G."/>
            <person name="Pati A."/>
            <person name="Chen A."/>
            <person name="Palaniappan K."/>
            <person name="Land M."/>
            <person name="Hauser L."/>
            <person name="Chang Y.J."/>
            <person name="Jeffries C.D."/>
            <person name="Detter J.C."/>
            <person name="Brettin T."/>
            <person name="Rohde M."/>
            <person name="Goker M."/>
            <person name="Bristow J."/>
            <person name="Eisen J.A."/>
            <person name="Markowitz V."/>
            <person name="Hugenholtz P."/>
            <person name="Kyrpides N.C."/>
            <person name="Klenk H.P."/>
            <person name="Chen F."/>
        </authorList>
    </citation>
    <scope>NUCLEOTIDE SEQUENCE [LARGE SCALE GENOMIC DNA]</scope>
    <source>
        <strain evidence="3">ATCC 700099 / DSM 44233 / CIP 104796 / JCM 9543 / NBRC 105858 / Y-104</strain>
    </source>
</reference>
<accession>C8XHC1</accession>
<dbReference type="STRING" id="479431.Namu_1938"/>
<reference evidence="3" key="1">
    <citation type="submission" date="2009-09" db="EMBL/GenBank/DDBJ databases">
        <title>The complete genome of Nakamurella multipartita DSM 44233.</title>
        <authorList>
            <consortium name="US DOE Joint Genome Institute (JGI-PGF)"/>
            <person name="Lucas S."/>
            <person name="Copeland A."/>
            <person name="Lapidus A."/>
            <person name="Glavina del Rio T."/>
            <person name="Dalin E."/>
            <person name="Tice H."/>
            <person name="Bruce D."/>
            <person name="Goodwin L."/>
            <person name="Pitluck S."/>
            <person name="Kyrpides N."/>
            <person name="Mavromatis K."/>
            <person name="Ivanova N."/>
            <person name="Ovchinnikova G."/>
            <person name="Sims D."/>
            <person name="Meincke L."/>
            <person name="Brettin T."/>
            <person name="Detter J.C."/>
            <person name="Han C."/>
            <person name="Larimer F."/>
            <person name="Land M."/>
            <person name="Hauser L."/>
            <person name="Markowitz V."/>
            <person name="Cheng J.-F."/>
            <person name="Hugenholtz P."/>
            <person name="Woyke T."/>
            <person name="Wu D."/>
            <person name="Klenk H.-P."/>
            <person name="Eisen J.A."/>
        </authorList>
    </citation>
    <scope>NUCLEOTIDE SEQUENCE [LARGE SCALE GENOMIC DNA]</scope>
    <source>
        <strain evidence="3">ATCC 700099 / DSM 44233 / CIP 104796 / JCM 9543 / NBRC 105858 / Y-104</strain>
    </source>
</reference>
<keyword evidence="3" id="KW-1185">Reference proteome</keyword>
<feature type="region of interest" description="Disordered" evidence="1">
    <location>
        <begin position="1"/>
        <end position="25"/>
    </location>
</feature>